<dbReference type="InterPro" id="IPR035994">
    <property type="entry name" value="Nucleoside_phosphorylase_sf"/>
</dbReference>
<accession>A0A101HKT4</accession>
<organism evidence="8 9">
    <name type="scientific">Mesotoga prima</name>
    <dbReference type="NCBI Taxonomy" id="1184387"/>
    <lineage>
        <taxon>Bacteria</taxon>
        <taxon>Thermotogati</taxon>
        <taxon>Thermotogota</taxon>
        <taxon>Thermotogae</taxon>
        <taxon>Kosmotogales</taxon>
        <taxon>Kosmotogaceae</taxon>
        <taxon>Mesotoga</taxon>
    </lineage>
</organism>
<name>A0A101HKT4_9BACT</name>
<dbReference type="PIRSF" id="PIRSF000477">
    <property type="entry name" value="PurNPase"/>
    <property type="match status" value="1"/>
</dbReference>
<dbReference type="GO" id="GO:0009116">
    <property type="term" value="P:nucleoside metabolic process"/>
    <property type="evidence" value="ECO:0007669"/>
    <property type="project" value="InterPro"/>
</dbReference>
<keyword evidence="4 6" id="KW-0328">Glycosyltransferase</keyword>
<comment type="similarity">
    <text evidence="2 6">Belongs to the PNP/MTAP phosphorylase family.</text>
</comment>
<feature type="domain" description="Nucleoside phosphorylase" evidence="7">
    <location>
        <begin position="33"/>
        <end position="279"/>
    </location>
</feature>
<evidence type="ECO:0000313" key="9">
    <source>
        <dbReference type="Proteomes" id="UP000054092"/>
    </source>
</evidence>
<comment type="function">
    <text evidence="6">The purine nucleoside phosphorylases catalyze the phosphorolytic breakdown of the N-glycosidic bond in the beta-(deoxy)ribonucleoside molecules, with the formation of the corresponding free purine bases and pentose-1-phosphate.</text>
</comment>
<comment type="pathway">
    <text evidence="1 6">Purine metabolism; purine nucleoside salvage.</text>
</comment>
<dbReference type="GO" id="GO:0005737">
    <property type="term" value="C:cytoplasm"/>
    <property type="evidence" value="ECO:0007669"/>
    <property type="project" value="TreeGrafter"/>
</dbReference>
<protein>
    <recommendedName>
        <fullName evidence="6">Purine nucleoside phosphorylase</fullName>
        <ecNumber evidence="6">2.4.2.1</ecNumber>
    </recommendedName>
    <alternativeName>
        <fullName evidence="6">Inosine-guanosine phosphorylase</fullName>
    </alternativeName>
</protein>
<evidence type="ECO:0000256" key="2">
    <source>
        <dbReference type="ARBA" id="ARBA00006751"/>
    </source>
</evidence>
<dbReference type="InterPro" id="IPR011268">
    <property type="entry name" value="Purine_phosphorylase"/>
</dbReference>
<dbReference type="AlphaFoldDB" id="A0A101HKT4"/>
<dbReference type="PANTHER" id="PTHR11904">
    <property type="entry name" value="METHYLTHIOADENOSINE/PURINE NUCLEOSIDE PHOSPHORYLASE"/>
    <property type="match status" value="1"/>
</dbReference>
<proteinExistence type="inferred from homology"/>
<dbReference type="EMBL" id="LGGP01000356">
    <property type="protein sequence ID" value="KUK78644.1"/>
    <property type="molecule type" value="Genomic_DNA"/>
</dbReference>
<dbReference type="PATRIC" id="fig|1184387.3.peg.54"/>
<dbReference type="EC" id="2.4.2.1" evidence="6"/>
<dbReference type="NCBIfam" id="TIGR01697">
    <property type="entry name" value="PNPH-PUNA-XAPA"/>
    <property type="match status" value="1"/>
</dbReference>
<keyword evidence="3" id="KW-0597">Phosphoprotein</keyword>
<dbReference type="InterPro" id="IPR011270">
    <property type="entry name" value="Pur_Nuc_Pase_Ino/Guo-sp"/>
</dbReference>
<evidence type="ECO:0000256" key="4">
    <source>
        <dbReference type="ARBA" id="ARBA00022676"/>
    </source>
</evidence>
<reference evidence="9" key="1">
    <citation type="journal article" date="2015" name="MBio">
        <title>Genome-Resolved Metagenomic Analysis Reveals Roles for Candidate Phyla and Other Microbial Community Members in Biogeochemical Transformations in Oil Reservoirs.</title>
        <authorList>
            <person name="Hu P."/>
            <person name="Tom L."/>
            <person name="Singh A."/>
            <person name="Thomas B.C."/>
            <person name="Baker B.J."/>
            <person name="Piceno Y.M."/>
            <person name="Andersen G.L."/>
            <person name="Banfield J.F."/>
        </authorList>
    </citation>
    <scope>NUCLEOTIDE SEQUENCE [LARGE SCALE GENOMIC DNA]</scope>
</reference>
<dbReference type="NCBIfam" id="TIGR01700">
    <property type="entry name" value="PNPH"/>
    <property type="match status" value="1"/>
</dbReference>
<evidence type="ECO:0000313" key="8">
    <source>
        <dbReference type="EMBL" id="KUK78644.1"/>
    </source>
</evidence>
<comment type="caution">
    <text evidence="8">The sequence shown here is derived from an EMBL/GenBank/DDBJ whole genome shotgun (WGS) entry which is preliminary data.</text>
</comment>
<dbReference type="SUPFAM" id="SSF53167">
    <property type="entry name" value="Purine and uridine phosphorylases"/>
    <property type="match status" value="1"/>
</dbReference>
<dbReference type="CDD" id="cd09009">
    <property type="entry name" value="PNP-EcPNPII_like"/>
    <property type="match status" value="1"/>
</dbReference>
<dbReference type="NCBIfam" id="NF006054">
    <property type="entry name" value="PRK08202.1"/>
    <property type="match status" value="1"/>
</dbReference>
<keyword evidence="5 6" id="KW-0808">Transferase</keyword>
<dbReference type="FunFam" id="3.40.50.1580:FF:000010">
    <property type="entry name" value="Purine nucleoside phosphorylase"/>
    <property type="match status" value="1"/>
</dbReference>
<dbReference type="GO" id="GO:0004731">
    <property type="term" value="F:purine-nucleoside phosphorylase activity"/>
    <property type="evidence" value="ECO:0007669"/>
    <property type="project" value="UniProtKB-EC"/>
</dbReference>
<dbReference type="UniPathway" id="UPA00606"/>
<gene>
    <name evidence="8" type="ORF">XD94_1668</name>
</gene>
<dbReference type="Gene3D" id="3.40.50.1580">
    <property type="entry name" value="Nucleoside phosphorylase domain"/>
    <property type="match status" value="1"/>
</dbReference>
<evidence type="ECO:0000256" key="6">
    <source>
        <dbReference type="PIRNR" id="PIRNR000477"/>
    </source>
</evidence>
<dbReference type="Proteomes" id="UP000054092">
    <property type="component" value="Unassembled WGS sequence"/>
</dbReference>
<evidence type="ECO:0000256" key="5">
    <source>
        <dbReference type="ARBA" id="ARBA00022679"/>
    </source>
</evidence>
<sequence>MSISVLQEELREYVENVKRAARFIEKEVELKPKVAVILGSGLGDVSNSLENAVSIPYDEIPGFPLSTAPGHKGELTFGNALHHNVMLMNGRFHFYEGYSMKTVTFPIRIMQELGVEVLLITNASGGLNPDFEVGRVMLIKDIINFMGDNPLIGQNVDEWGPRFPDMSDAIDKDLLDKALISAKELGIGVYEGVYVGVAGPNFETPAELRMLRRFGADSVGMSTVPEVIVARHAGIRVLGLSAISDRAVPDDLKPLTAEEVLEMAKRAGSDLSKLILKTLEKI</sequence>
<evidence type="ECO:0000259" key="7">
    <source>
        <dbReference type="Pfam" id="PF01048"/>
    </source>
</evidence>
<evidence type="ECO:0000256" key="1">
    <source>
        <dbReference type="ARBA" id="ARBA00005058"/>
    </source>
</evidence>
<dbReference type="Pfam" id="PF01048">
    <property type="entry name" value="PNP_UDP_1"/>
    <property type="match status" value="1"/>
</dbReference>
<dbReference type="InterPro" id="IPR000845">
    <property type="entry name" value="Nucleoside_phosphorylase_d"/>
</dbReference>
<dbReference type="PANTHER" id="PTHR11904:SF9">
    <property type="entry name" value="PURINE NUCLEOSIDE PHOSPHORYLASE-RELATED"/>
    <property type="match status" value="1"/>
</dbReference>
<evidence type="ECO:0000256" key="3">
    <source>
        <dbReference type="ARBA" id="ARBA00022553"/>
    </source>
</evidence>